<comment type="similarity">
    <text evidence="1">Belongs to the adenylyl cyclase class-3 family.</text>
</comment>
<dbReference type="PATRIC" id="fig|1469144.10.peg.3716"/>
<dbReference type="STRING" id="1469144.LI90_3464"/>
<dbReference type="PROSITE" id="PS50125">
    <property type="entry name" value="GUANYLATE_CYCLASE_2"/>
    <property type="match status" value="1"/>
</dbReference>
<dbReference type="GO" id="GO:0004016">
    <property type="term" value="F:adenylate cyclase activity"/>
    <property type="evidence" value="ECO:0007669"/>
    <property type="project" value="UniProtKB-ARBA"/>
</dbReference>
<evidence type="ECO:0000256" key="1">
    <source>
        <dbReference type="ARBA" id="ARBA00005381"/>
    </source>
</evidence>
<organism evidence="3 4">
    <name type="scientific">Carbonactinospora thermoautotrophica</name>
    <dbReference type="NCBI Taxonomy" id="1469144"/>
    <lineage>
        <taxon>Bacteria</taxon>
        <taxon>Bacillati</taxon>
        <taxon>Actinomycetota</taxon>
        <taxon>Actinomycetes</taxon>
        <taxon>Kitasatosporales</taxon>
        <taxon>Carbonactinosporaceae</taxon>
        <taxon>Carbonactinospora</taxon>
    </lineage>
</organism>
<name>A0A132MX26_9ACTN</name>
<dbReference type="InterPro" id="IPR050697">
    <property type="entry name" value="Adenylyl/Guanylyl_Cyclase_3/4"/>
</dbReference>
<dbReference type="PANTHER" id="PTHR43081:SF19">
    <property type="entry name" value="PH-SENSITIVE ADENYLATE CYCLASE RV1264"/>
    <property type="match status" value="1"/>
</dbReference>
<dbReference type="OrthoDB" id="310836at2"/>
<dbReference type="GO" id="GO:0006171">
    <property type="term" value="P:cAMP biosynthetic process"/>
    <property type="evidence" value="ECO:0007669"/>
    <property type="project" value="TreeGrafter"/>
</dbReference>
<accession>A0A132MX26</accession>
<proteinExistence type="inferred from homology"/>
<dbReference type="SMART" id="SM00044">
    <property type="entry name" value="CYCc"/>
    <property type="match status" value="1"/>
</dbReference>
<dbReference type="AlphaFoldDB" id="A0A132MX26"/>
<dbReference type="Pfam" id="PF00211">
    <property type="entry name" value="Guanylate_cyc"/>
    <property type="match status" value="1"/>
</dbReference>
<dbReference type="CDD" id="cd07302">
    <property type="entry name" value="CHD"/>
    <property type="match status" value="1"/>
</dbReference>
<reference evidence="4" key="1">
    <citation type="submission" date="2015-04" db="EMBL/GenBank/DDBJ databases">
        <title>Physiological reanalysis, assessment of diazotrophy, and genome sequences of multiple isolates of Streptomyces thermoautotrophicus.</title>
        <authorList>
            <person name="MacKellar D.C."/>
            <person name="Lieber L."/>
            <person name="Norman J."/>
            <person name="Bolger A."/>
            <person name="Tobin C."/>
            <person name="Murray J.W."/>
            <person name="Chang R."/>
            <person name="Ford T."/>
            <person name="Nguyen P.Q."/>
            <person name="Woodward J."/>
            <person name="Permingeat H."/>
            <person name="Joshi N.S."/>
            <person name="Silver P.A."/>
            <person name="Usadel B."/>
            <person name="Rutherford A.W."/>
            <person name="Friesen M."/>
            <person name="Prell J."/>
        </authorList>
    </citation>
    <scope>NUCLEOTIDE SEQUENCE [LARGE SCALE GENOMIC DNA]</scope>
    <source>
        <strain evidence="4">H1</strain>
    </source>
</reference>
<dbReference type="InterPro" id="IPR029787">
    <property type="entry name" value="Nucleotide_cyclase"/>
</dbReference>
<evidence type="ECO:0000313" key="4">
    <source>
        <dbReference type="Proteomes" id="UP000070188"/>
    </source>
</evidence>
<evidence type="ECO:0000313" key="3">
    <source>
        <dbReference type="EMBL" id="KWX02421.1"/>
    </source>
</evidence>
<evidence type="ECO:0000259" key="2">
    <source>
        <dbReference type="PROSITE" id="PS50125"/>
    </source>
</evidence>
<protein>
    <submittedName>
        <fullName evidence="3">Adenylate cyclase</fullName>
    </submittedName>
</protein>
<dbReference type="GO" id="GO:0035556">
    <property type="term" value="P:intracellular signal transduction"/>
    <property type="evidence" value="ECO:0007669"/>
    <property type="project" value="InterPro"/>
</dbReference>
<feature type="domain" description="Guanylate cyclase" evidence="2">
    <location>
        <begin position="169"/>
        <end position="278"/>
    </location>
</feature>
<dbReference type="Gene3D" id="3.30.70.1230">
    <property type="entry name" value="Nucleotide cyclase"/>
    <property type="match status" value="1"/>
</dbReference>
<dbReference type="SUPFAM" id="SSF55073">
    <property type="entry name" value="Nucleotide cyclase"/>
    <property type="match status" value="1"/>
</dbReference>
<sequence>MNENRSTGARLDRLLLGEARYTREELAELVGLPHDQARALWRALGFADVPDGVRMFTDLDLEALRRVRVLIDSGHIDPRLAVRISRALGYTTARLAIWQGTALVEHLAETGQLGEDAERRGERAYEIAAELIPELEWLLIYAWRRHFAAAATRFVPAAADEEVALFTLAVGFADLVDYTELSRQLNERELAELVDVFEEHAADTIAGAGGRLIKTIGDEVLFVADEPDTAAEIGLRLVEELDALHNLPKLRVGIAYGSVIGRQGDVYGTTVNLASRLTTLAPASTVVIDPAMAEALAGDERYELIPMPQRSVHGFGLVEPLRLRRQHAG</sequence>
<dbReference type="RefSeq" id="WP_066889413.1">
    <property type="nucleotide sequence ID" value="NZ_CP171739.1"/>
</dbReference>
<dbReference type="EMBL" id="LAXD01000001">
    <property type="protein sequence ID" value="KWX02421.1"/>
    <property type="molecule type" value="Genomic_DNA"/>
</dbReference>
<dbReference type="InterPro" id="IPR001054">
    <property type="entry name" value="A/G_cyclase"/>
</dbReference>
<keyword evidence="4" id="KW-1185">Reference proteome</keyword>
<comment type="caution">
    <text evidence="3">The sequence shown here is derived from an EMBL/GenBank/DDBJ whole genome shotgun (WGS) entry which is preliminary data.</text>
</comment>
<gene>
    <name evidence="3" type="ORF">LI90_3464</name>
</gene>
<dbReference type="PANTHER" id="PTHR43081">
    <property type="entry name" value="ADENYLATE CYCLASE, TERMINAL-DIFFERENTIATION SPECIFIC-RELATED"/>
    <property type="match status" value="1"/>
</dbReference>
<dbReference type="Proteomes" id="UP000070188">
    <property type="component" value="Unassembled WGS sequence"/>
</dbReference>